<evidence type="ECO:0000256" key="4">
    <source>
        <dbReference type="ARBA" id="ARBA00023136"/>
    </source>
</evidence>
<dbReference type="AGR" id="Xenbase:XB-GENE-5892006"/>
<gene>
    <name evidence="8 9" type="primary">fam234a.L</name>
    <name evidence="8" type="synonym">fam234a</name>
    <name evidence="8" type="synonym">itfg3</name>
</gene>
<evidence type="ECO:0000313" key="7">
    <source>
        <dbReference type="Proteomes" id="UP000186698"/>
    </source>
</evidence>
<keyword evidence="3" id="KW-1133">Transmembrane helix</keyword>
<dbReference type="InterPro" id="IPR055409">
    <property type="entry name" value="Beta-prop_FAM234A_B"/>
</dbReference>
<dbReference type="SUPFAM" id="SSF50998">
    <property type="entry name" value="Quinoprotein alcohol dehydrogenase-like"/>
    <property type="match status" value="1"/>
</dbReference>
<dbReference type="Pfam" id="PF23727">
    <property type="entry name" value="Beta-prop_FAM234A_B"/>
    <property type="match status" value="1"/>
</dbReference>
<protein>
    <submittedName>
        <fullName evidence="8">Family with sequence similarity 234 member A L homeolog isoform X1</fullName>
    </submittedName>
</protein>
<dbReference type="GO" id="GO:0016020">
    <property type="term" value="C:membrane"/>
    <property type="evidence" value="ECO:0007669"/>
    <property type="project" value="UniProtKB-SubCell"/>
</dbReference>
<dbReference type="PaxDb" id="8355-A0A1L8EXH0"/>
<feature type="domain" description="FAM234A/B beta-propeller" evidence="6">
    <location>
        <begin position="80"/>
        <end position="546"/>
    </location>
</feature>
<dbReference type="GeneID" id="379071"/>
<keyword evidence="2" id="KW-0812">Transmembrane</keyword>
<evidence type="ECO:0000256" key="3">
    <source>
        <dbReference type="ARBA" id="ARBA00022989"/>
    </source>
</evidence>
<reference evidence="8" key="1">
    <citation type="submission" date="2025-08" db="UniProtKB">
        <authorList>
            <consortium name="RefSeq"/>
        </authorList>
    </citation>
    <scope>IDENTIFICATION</scope>
    <source>
        <strain evidence="8">J_2021</strain>
        <tissue evidence="8">Erythrocytes</tissue>
    </source>
</reference>
<dbReference type="Xenbase" id="XB-GENE-5892006">
    <property type="gene designation" value="fam234a.L"/>
</dbReference>
<evidence type="ECO:0000256" key="5">
    <source>
        <dbReference type="ARBA" id="ARBA00025791"/>
    </source>
</evidence>
<keyword evidence="7" id="KW-1185">Reference proteome</keyword>
<dbReference type="PANTHER" id="PTHR21419">
    <property type="match status" value="1"/>
</dbReference>
<comment type="similarity">
    <text evidence="5">Belongs to the FAM234 family.</text>
</comment>
<keyword evidence="4" id="KW-0472">Membrane</keyword>
<dbReference type="InterPro" id="IPR011047">
    <property type="entry name" value="Quinoprotein_ADH-like_sf"/>
</dbReference>
<dbReference type="GO" id="GO:0009986">
    <property type="term" value="C:cell surface"/>
    <property type="evidence" value="ECO:0000318"/>
    <property type="project" value="GO_Central"/>
</dbReference>
<dbReference type="InterPro" id="IPR045232">
    <property type="entry name" value="FAM234"/>
</dbReference>
<dbReference type="OrthoDB" id="6364780at2759"/>
<comment type="subcellular location">
    <subcellularLocation>
        <location evidence="1">Membrane</location>
        <topology evidence="1">Single-pass membrane protein</topology>
    </subcellularLocation>
</comment>
<dbReference type="STRING" id="8355.A0A1L8EXH0"/>
<dbReference type="CTD" id="379071"/>
<proteinExistence type="inferred from homology"/>
<evidence type="ECO:0000256" key="1">
    <source>
        <dbReference type="ARBA" id="ARBA00004167"/>
    </source>
</evidence>
<dbReference type="RefSeq" id="XP_018089487.1">
    <property type="nucleotide sequence ID" value="XM_018233998.2"/>
</dbReference>
<name>A0A1L8EXH0_XENLA</name>
<dbReference type="OMA" id="FMFWGLM"/>
<accession>A0A1L8EXH0</accession>
<dbReference type="Proteomes" id="UP000186698">
    <property type="component" value="Chromosome 9_10L"/>
</dbReference>
<evidence type="ECO:0000313" key="8">
    <source>
        <dbReference type="RefSeq" id="XP_018089487.1"/>
    </source>
</evidence>
<dbReference type="Bgee" id="379071">
    <property type="expression patterns" value="Expressed in lung and 19 other cell types or tissues"/>
</dbReference>
<evidence type="ECO:0000259" key="6">
    <source>
        <dbReference type="Pfam" id="PF23727"/>
    </source>
</evidence>
<evidence type="ECO:0000256" key="2">
    <source>
        <dbReference type="ARBA" id="ARBA00022692"/>
    </source>
</evidence>
<evidence type="ECO:0000313" key="9">
    <source>
        <dbReference type="Xenbase" id="XB-GENE-5892006"/>
    </source>
</evidence>
<organism evidence="7 8">
    <name type="scientific">Xenopus laevis</name>
    <name type="common">African clawed frog</name>
    <dbReference type="NCBI Taxonomy" id="8355"/>
    <lineage>
        <taxon>Eukaryota</taxon>
        <taxon>Metazoa</taxon>
        <taxon>Chordata</taxon>
        <taxon>Craniata</taxon>
        <taxon>Vertebrata</taxon>
        <taxon>Euteleostomi</taxon>
        <taxon>Amphibia</taxon>
        <taxon>Batrachia</taxon>
        <taxon>Anura</taxon>
        <taxon>Pipoidea</taxon>
        <taxon>Pipidae</taxon>
        <taxon>Xenopodinae</taxon>
        <taxon>Xenopus</taxon>
        <taxon>Xenopus</taxon>
    </lineage>
</organism>
<sequence length="551" mass="61443">MDNKDIDTEIHPLKNDGKFTENNVTDAEKEIVIKKQSGLSRLSRCRTAAFFSALFLCLAVVFAFSFIIPCPVRPYSQRTWIAQYEQAETIAFLTTEDVNQDKVKDVIFLVKTDNTSIFNMSCVDKGFQSPCTFLIALSGTNGSALWIIPVADEVQLAECGIQNLGGVKSGCLIIGIPCFASAIDSHTGKHLWTKEISTEINAIVKGPVVKIPDVNGDDIQDLILISTVEDKFTIFTLSGHNGDLLREDSSIGIEEKGHHVFVTKSGAQYVLFYKGDVIEGYSINHLYSRKVEAESKSVAFKQDPDWEKRLNHSGGYIPLLPVSSSGDVLYLITVPGKYYKNLFVVKSEVSELLDGQKLNSLWSLNTSDIISKPALGYFKKDVMSIIVELGIGNGRKKVIIIESNSGSVQWQLEMNMGIVNPNPATLSTGDHRSTFLFWGSLNMVINETTGAKDILYMFHPTLPDVLLELNNHTENIVMFDAVLFEASRHACYVLLTGPKTMEEPGILTVTKRKLKEDIINSKVIWLSSKEDSNEQKIRDYFFKMRYTSQAK</sequence>
<dbReference type="AlphaFoldDB" id="A0A1L8EXH0"/>
<dbReference type="PANTHER" id="PTHR21419:SF7">
    <property type="entry name" value="PROTEIN FAM234A"/>
    <property type="match status" value="1"/>
</dbReference>